<dbReference type="GO" id="GO:0005524">
    <property type="term" value="F:ATP binding"/>
    <property type="evidence" value="ECO:0007669"/>
    <property type="project" value="UniProtKB-KW"/>
</dbReference>
<feature type="binding site" evidence="6">
    <location>
        <position position="230"/>
    </location>
    <ligand>
        <name>AMP</name>
        <dbReference type="ChEBI" id="CHEBI:456215"/>
    </ligand>
</feature>
<evidence type="ECO:0000256" key="3">
    <source>
        <dbReference type="ARBA" id="ARBA00022857"/>
    </source>
</evidence>
<feature type="binding site" evidence="6">
    <location>
        <position position="107"/>
    </location>
    <ligand>
        <name>(6S)-NADPHX</name>
        <dbReference type="ChEBI" id="CHEBI:64076"/>
    </ligand>
</feature>
<keyword evidence="8" id="KW-0418">Kinase</keyword>
<evidence type="ECO:0000256" key="5">
    <source>
        <dbReference type="ARBA" id="ARBA00023239"/>
    </source>
</evidence>
<keyword evidence="5 6" id="KW-0456">Lyase</keyword>
<comment type="catalytic activity">
    <reaction evidence="6">
        <text>(6S)-NADPHX + ADP = AMP + phosphate + NADPH + H(+)</text>
        <dbReference type="Rhea" id="RHEA:32235"/>
        <dbReference type="ChEBI" id="CHEBI:15378"/>
        <dbReference type="ChEBI" id="CHEBI:43474"/>
        <dbReference type="ChEBI" id="CHEBI:57783"/>
        <dbReference type="ChEBI" id="CHEBI:64076"/>
        <dbReference type="ChEBI" id="CHEBI:456215"/>
        <dbReference type="ChEBI" id="CHEBI:456216"/>
        <dbReference type="EC" id="4.2.1.136"/>
    </reaction>
</comment>
<evidence type="ECO:0000313" key="8">
    <source>
        <dbReference type="EMBL" id="MDP9906329.1"/>
    </source>
</evidence>
<dbReference type="GO" id="GO:0052856">
    <property type="term" value="F:NAD(P)HX epimerase activity"/>
    <property type="evidence" value="ECO:0007669"/>
    <property type="project" value="TreeGrafter"/>
</dbReference>
<dbReference type="EC" id="4.2.1.136" evidence="6"/>
<dbReference type="SUPFAM" id="SSF53613">
    <property type="entry name" value="Ribokinase-like"/>
    <property type="match status" value="1"/>
</dbReference>
<evidence type="ECO:0000259" key="7">
    <source>
        <dbReference type="PROSITE" id="PS51383"/>
    </source>
</evidence>
<proteinExistence type="inferred from homology"/>
<comment type="function">
    <text evidence="6">Catalyzes the dehydration of the S-form of NAD(P)HX at the expense of ADP, which is converted to AMP. Together with NAD(P)HX epimerase, which catalyzes the epimerization of the S- and R-forms, the enzyme allows the repair of both epimers of NAD(P)HX, a damaged form of NAD(P)H that is a result of enzymatic or heat-dependent hydration.</text>
</comment>
<sequence>MTPTLLRNWPLPPTGSGKLERGTVLVIGGSRKTPGAVLLAGTAALRAGAGRLTLAVAESTAVALAVAVPEAGVIGLPETSSGSVRSTAHEALQPELEAADAVLIGPGLDDPDETAQLLRNLSGKGRIREDQAIVLDAYALGILKQLLPDIQPWAGHLILTPNPTELGLLLGRDPEDIRNDVAEVSGMYHAVVSCQGVIAQSRNTDPPETGSTTCWEITTGSGGLGTSGSGDVLAGTIAGLRARGTTDAQAACWGSHLHAAAGDRLASRKGSPGYLARELADELPPLMMELNT</sequence>
<name>A0AAW8DL06_9MICC</name>
<feature type="domain" description="YjeF C-terminal" evidence="7">
    <location>
        <begin position="1"/>
        <end position="290"/>
    </location>
</feature>
<comment type="cofactor">
    <cofactor evidence="6">
        <name>Mg(2+)</name>
        <dbReference type="ChEBI" id="CHEBI:18420"/>
    </cofactor>
</comment>
<dbReference type="EMBL" id="JAUSTF010000003">
    <property type="protein sequence ID" value="MDQ0180566.1"/>
    <property type="molecule type" value="Genomic_DNA"/>
</dbReference>
<dbReference type="Pfam" id="PF01256">
    <property type="entry name" value="Carb_kinase"/>
    <property type="match status" value="1"/>
</dbReference>
<organism evidence="8 11">
    <name type="scientific">Arthrobacter bambusae</name>
    <dbReference type="NCBI Taxonomy" id="1338426"/>
    <lineage>
        <taxon>Bacteria</taxon>
        <taxon>Bacillati</taxon>
        <taxon>Actinomycetota</taxon>
        <taxon>Actinomycetes</taxon>
        <taxon>Micrococcales</taxon>
        <taxon>Micrococcaceae</taxon>
        <taxon>Arthrobacter</taxon>
    </lineage>
</organism>
<dbReference type="Gene3D" id="3.40.1190.20">
    <property type="match status" value="1"/>
</dbReference>
<dbReference type="CDD" id="cd01171">
    <property type="entry name" value="YXKO-related"/>
    <property type="match status" value="1"/>
</dbReference>
<comment type="caution">
    <text evidence="6">Lacks conserved residue(s) required for the propagation of feature annotation.</text>
</comment>
<dbReference type="NCBIfam" id="TIGR00196">
    <property type="entry name" value="yjeF_cterm"/>
    <property type="match status" value="1"/>
</dbReference>
<dbReference type="GO" id="GO:0016301">
    <property type="term" value="F:kinase activity"/>
    <property type="evidence" value="ECO:0007669"/>
    <property type="project" value="UniProtKB-KW"/>
</dbReference>
<evidence type="ECO:0000313" key="10">
    <source>
        <dbReference type="Proteomes" id="UP001230951"/>
    </source>
</evidence>
<evidence type="ECO:0000256" key="1">
    <source>
        <dbReference type="ARBA" id="ARBA00022741"/>
    </source>
</evidence>
<evidence type="ECO:0000256" key="6">
    <source>
        <dbReference type="HAMAP-Rule" id="MF_01965"/>
    </source>
</evidence>
<comment type="catalytic activity">
    <reaction evidence="6">
        <text>(6S)-NADHX + ADP = AMP + phosphate + NADH + H(+)</text>
        <dbReference type="Rhea" id="RHEA:32223"/>
        <dbReference type="ChEBI" id="CHEBI:15378"/>
        <dbReference type="ChEBI" id="CHEBI:43474"/>
        <dbReference type="ChEBI" id="CHEBI:57945"/>
        <dbReference type="ChEBI" id="CHEBI:64074"/>
        <dbReference type="ChEBI" id="CHEBI:456215"/>
        <dbReference type="ChEBI" id="CHEBI:456216"/>
        <dbReference type="EC" id="4.2.1.136"/>
    </reaction>
</comment>
<protein>
    <recommendedName>
        <fullName evidence="6">ADP-dependent (S)-NAD(P)H-hydrate dehydratase</fullName>
        <ecNumber evidence="6">4.2.1.136</ecNumber>
    </recommendedName>
    <alternativeName>
        <fullName evidence="6">ADP-dependent NAD(P)HX dehydratase</fullName>
    </alternativeName>
</protein>
<feature type="binding site" evidence="6">
    <location>
        <position position="36"/>
    </location>
    <ligand>
        <name>(6S)-NADPHX</name>
        <dbReference type="ChEBI" id="CHEBI:64076"/>
    </ligand>
</feature>
<dbReference type="GO" id="GO:0110051">
    <property type="term" value="P:metabolite repair"/>
    <property type="evidence" value="ECO:0007669"/>
    <property type="project" value="TreeGrafter"/>
</dbReference>
<dbReference type="GO" id="GO:0052855">
    <property type="term" value="F:ADP-dependent NAD(P)H-hydrate dehydratase activity"/>
    <property type="evidence" value="ECO:0007669"/>
    <property type="project" value="UniProtKB-UniRule"/>
</dbReference>
<evidence type="ECO:0000256" key="2">
    <source>
        <dbReference type="ARBA" id="ARBA00022840"/>
    </source>
</evidence>
<comment type="caution">
    <text evidence="8">The sequence shown here is derived from an EMBL/GenBank/DDBJ whole genome shotgun (WGS) entry which is preliminary data.</text>
</comment>
<gene>
    <name evidence="6" type="primary">nnrD</name>
    <name evidence="8" type="ORF">J2S90_003313</name>
    <name evidence="9" type="ORF">J2S93_001988</name>
</gene>
<dbReference type="PANTHER" id="PTHR12592:SF0">
    <property type="entry name" value="ATP-DEPENDENT (S)-NAD(P)H-HYDRATE DEHYDRATASE"/>
    <property type="match status" value="1"/>
</dbReference>
<accession>A0AAW8DL06</accession>
<keyword evidence="8" id="KW-0808">Transferase</keyword>
<dbReference type="GO" id="GO:0046496">
    <property type="term" value="P:nicotinamide nucleotide metabolic process"/>
    <property type="evidence" value="ECO:0007669"/>
    <property type="project" value="UniProtKB-UniRule"/>
</dbReference>
<keyword evidence="10" id="KW-1185">Reference proteome</keyword>
<comment type="similarity">
    <text evidence="6">Belongs to the NnrD/CARKD family.</text>
</comment>
<dbReference type="InterPro" id="IPR000631">
    <property type="entry name" value="CARKD"/>
</dbReference>
<keyword evidence="3 6" id="KW-0521">NADP</keyword>
<dbReference type="AlphaFoldDB" id="A0AAW8DL06"/>
<dbReference type="InterPro" id="IPR029056">
    <property type="entry name" value="Ribokinase-like"/>
</dbReference>
<keyword evidence="2 6" id="KW-0067">ATP-binding</keyword>
<dbReference type="PANTHER" id="PTHR12592">
    <property type="entry name" value="ATP-DEPENDENT (S)-NAD(P)H-HYDRATE DEHYDRATASE FAMILY MEMBER"/>
    <property type="match status" value="1"/>
</dbReference>
<evidence type="ECO:0000313" key="11">
    <source>
        <dbReference type="Proteomes" id="UP001242995"/>
    </source>
</evidence>
<reference evidence="8 10" key="1">
    <citation type="submission" date="2023-07" db="EMBL/GenBank/DDBJ databases">
        <title>Sorghum-associated microbial communities from plants grown in Nebraska, USA.</title>
        <authorList>
            <person name="Schachtman D."/>
        </authorList>
    </citation>
    <scope>NUCLEOTIDE SEQUENCE</scope>
    <source>
        <strain evidence="8">DS1006</strain>
        <strain evidence="9 10">DS1016</strain>
    </source>
</reference>
<evidence type="ECO:0000256" key="4">
    <source>
        <dbReference type="ARBA" id="ARBA00023027"/>
    </source>
</evidence>
<dbReference type="HAMAP" id="MF_01965">
    <property type="entry name" value="NADHX_dehydratase"/>
    <property type="match status" value="1"/>
</dbReference>
<dbReference type="PROSITE" id="PS51383">
    <property type="entry name" value="YJEF_C_3"/>
    <property type="match status" value="1"/>
</dbReference>
<dbReference type="Proteomes" id="UP001242995">
    <property type="component" value="Unassembled WGS sequence"/>
</dbReference>
<dbReference type="EMBL" id="JAUSRG010000011">
    <property type="protein sequence ID" value="MDP9906329.1"/>
    <property type="molecule type" value="Genomic_DNA"/>
</dbReference>
<feature type="binding site" evidence="6">
    <location>
        <position position="231"/>
    </location>
    <ligand>
        <name>(6S)-NADPHX</name>
        <dbReference type="ChEBI" id="CHEBI:64076"/>
    </ligand>
</feature>
<keyword evidence="4 6" id="KW-0520">NAD</keyword>
<dbReference type="Proteomes" id="UP001230951">
    <property type="component" value="Unassembled WGS sequence"/>
</dbReference>
<evidence type="ECO:0000313" key="9">
    <source>
        <dbReference type="EMBL" id="MDQ0180566.1"/>
    </source>
</evidence>
<keyword evidence="1 6" id="KW-0547">Nucleotide-binding</keyword>
<comment type="subunit">
    <text evidence="6">Homotetramer.</text>
</comment>